<dbReference type="PROSITE" id="PS51068">
    <property type="entry name" value="FPG_CAT"/>
    <property type="match status" value="1"/>
</dbReference>
<dbReference type="GO" id="GO:0140078">
    <property type="term" value="F:class I DNA-(apurinic or apyrimidinic site) endonuclease activity"/>
    <property type="evidence" value="ECO:0007669"/>
    <property type="project" value="UniProtKB-EC"/>
</dbReference>
<keyword evidence="14" id="KW-0326">Glycosidase</keyword>
<evidence type="ECO:0000256" key="15">
    <source>
        <dbReference type="ARBA" id="ARBA00044632"/>
    </source>
</evidence>
<dbReference type="GO" id="GO:0034039">
    <property type="term" value="F:8-oxo-7,8-dihydroguanine DNA N-glycosylase activity"/>
    <property type="evidence" value="ECO:0007669"/>
    <property type="project" value="TreeGrafter"/>
</dbReference>
<evidence type="ECO:0000259" key="17">
    <source>
        <dbReference type="PROSITE" id="PS51066"/>
    </source>
</evidence>
<evidence type="ECO:0000256" key="1">
    <source>
        <dbReference type="ARBA" id="ARBA00001668"/>
    </source>
</evidence>
<dbReference type="InterPro" id="IPR015886">
    <property type="entry name" value="H2TH_FPG"/>
</dbReference>
<evidence type="ECO:0000256" key="13">
    <source>
        <dbReference type="ARBA" id="ARBA00023268"/>
    </source>
</evidence>
<dbReference type="FunFam" id="1.10.8.50:FF:000003">
    <property type="entry name" value="Formamidopyrimidine-DNA glycosylase"/>
    <property type="match status" value="1"/>
</dbReference>
<dbReference type="InterPro" id="IPR012319">
    <property type="entry name" value="FPG_cat"/>
</dbReference>
<dbReference type="PANTHER" id="PTHR22993:SF9">
    <property type="entry name" value="FORMAMIDOPYRIMIDINE-DNA GLYCOSYLASE"/>
    <property type="match status" value="1"/>
</dbReference>
<comment type="cofactor">
    <cofactor evidence="2">
        <name>Zn(2+)</name>
        <dbReference type="ChEBI" id="CHEBI:29105"/>
    </cofactor>
</comment>
<dbReference type="InterPro" id="IPR010979">
    <property type="entry name" value="Ribosomal_uS13-like_H2TH"/>
</dbReference>
<keyword evidence="6" id="KW-0227">DNA damage</keyword>
<accession>A0A2M6WD75</accession>
<comment type="subunit">
    <text evidence="4">Monomer.</text>
</comment>
<evidence type="ECO:0000256" key="6">
    <source>
        <dbReference type="ARBA" id="ARBA00022763"/>
    </source>
</evidence>
<dbReference type="GO" id="GO:0003684">
    <property type="term" value="F:damaged DNA binding"/>
    <property type="evidence" value="ECO:0007669"/>
    <property type="project" value="InterPro"/>
</dbReference>
<keyword evidence="11" id="KW-0234">DNA repair</keyword>
<evidence type="ECO:0000256" key="16">
    <source>
        <dbReference type="PROSITE-ProRule" id="PRU00391"/>
    </source>
</evidence>
<keyword evidence="13" id="KW-0511">Multifunctional enzyme</keyword>
<keyword evidence="12" id="KW-0456">Lyase</keyword>
<keyword evidence="9" id="KW-0862">Zinc</keyword>
<evidence type="ECO:0000313" key="20">
    <source>
        <dbReference type="Proteomes" id="UP000230543"/>
    </source>
</evidence>
<comment type="similarity">
    <text evidence="3">Belongs to the FPG family.</text>
</comment>
<dbReference type="NCBIfam" id="TIGR00577">
    <property type="entry name" value="fpg"/>
    <property type="match status" value="1"/>
</dbReference>
<keyword evidence="10" id="KW-0238">DNA-binding</keyword>
<feature type="domain" description="Formamidopyrimidine-DNA glycosylase catalytic" evidence="18">
    <location>
        <begin position="2"/>
        <end position="127"/>
    </location>
</feature>
<protein>
    <submittedName>
        <fullName evidence="19">DNA-formamidopyrimidine glycosylase</fullName>
    </submittedName>
</protein>
<dbReference type="Proteomes" id="UP000230543">
    <property type="component" value="Unassembled WGS sequence"/>
</dbReference>
<evidence type="ECO:0000313" key="19">
    <source>
        <dbReference type="EMBL" id="PIT90749.1"/>
    </source>
</evidence>
<comment type="catalytic activity">
    <reaction evidence="15">
        <text>2'-deoxyribonucleotide-(2'-deoxyribose 5'-phosphate)-2'-deoxyribonucleotide-DNA = a 3'-end 2'-deoxyribonucleotide-(2,3-dehydro-2,3-deoxyribose 5'-phosphate)-DNA + a 5'-end 5'-phospho-2'-deoxyribonucleoside-DNA + H(+)</text>
        <dbReference type="Rhea" id="RHEA:66592"/>
        <dbReference type="Rhea" id="RHEA-COMP:13180"/>
        <dbReference type="Rhea" id="RHEA-COMP:16897"/>
        <dbReference type="Rhea" id="RHEA-COMP:17067"/>
        <dbReference type="ChEBI" id="CHEBI:15378"/>
        <dbReference type="ChEBI" id="CHEBI:136412"/>
        <dbReference type="ChEBI" id="CHEBI:157695"/>
        <dbReference type="ChEBI" id="CHEBI:167181"/>
        <dbReference type="EC" id="4.2.99.18"/>
    </reaction>
</comment>
<evidence type="ECO:0000256" key="12">
    <source>
        <dbReference type="ARBA" id="ARBA00023239"/>
    </source>
</evidence>
<dbReference type="NCBIfam" id="NF002211">
    <property type="entry name" value="PRK01103.1"/>
    <property type="match status" value="1"/>
</dbReference>
<evidence type="ECO:0000256" key="10">
    <source>
        <dbReference type="ARBA" id="ARBA00023125"/>
    </source>
</evidence>
<organism evidence="19 20">
    <name type="scientific">Candidatus Komeilibacteria bacterium CG10_big_fil_rev_8_21_14_0_10_41_13</name>
    <dbReference type="NCBI Taxonomy" id="1974476"/>
    <lineage>
        <taxon>Bacteria</taxon>
        <taxon>Candidatus Komeiliibacteriota</taxon>
    </lineage>
</organism>
<evidence type="ECO:0000256" key="7">
    <source>
        <dbReference type="ARBA" id="ARBA00022771"/>
    </source>
</evidence>
<keyword evidence="7 16" id="KW-0863">Zinc-finger</keyword>
<dbReference type="Pfam" id="PF01149">
    <property type="entry name" value="Fapy_DNA_glyco"/>
    <property type="match status" value="1"/>
</dbReference>
<dbReference type="Gene3D" id="1.10.8.50">
    <property type="match status" value="1"/>
</dbReference>
<dbReference type="Pfam" id="PF06827">
    <property type="entry name" value="zf-FPG_IleRS"/>
    <property type="match status" value="1"/>
</dbReference>
<dbReference type="PROSITE" id="PS51066">
    <property type="entry name" value="ZF_FPG_2"/>
    <property type="match status" value="1"/>
</dbReference>
<dbReference type="SUPFAM" id="SSF57716">
    <property type="entry name" value="Glucocorticoid receptor-like (DNA-binding domain)"/>
    <property type="match status" value="1"/>
</dbReference>
<dbReference type="GO" id="GO:0006284">
    <property type="term" value="P:base-excision repair"/>
    <property type="evidence" value="ECO:0007669"/>
    <property type="project" value="InterPro"/>
</dbReference>
<dbReference type="InterPro" id="IPR000214">
    <property type="entry name" value="Znf_DNA_glyclase/AP_lyase"/>
</dbReference>
<evidence type="ECO:0000256" key="9">
    <source>
        <dbReference type="ARBA" id="ARBA00022833"/>
    </source>
</evidence>
<evidence type="ECO:0000256" key="5">
    <source>
        <dbReference type="ARBA" id="ARBA00022723"/>
    </source>
</evidence>
<dbReference type="InterPro" id="IPR010663">
    <property type="entry name" value="Znf_FPG/IleRS"/>
</dbReference>
<feature type="domain" description="FPG-type" evidence="17">
    <location>
        <begin position="251"/>
        <end position="285"/>
    </location>
</feature>
<sequence>MPELPEVQTVVNHLAGNIIGKVFFDSEVKAPKMVSRGFQQKLKGRKVIGVERRAKMIVINLSKEYLLVHLKMTGQLVFVDKEGKATGGGHPITSEDFKIHEVGRFTHIILNFKDGSRLLFHDVRKFGWMKLASQAELEAISERHGVEPLSKDFSLKKFKEILGRRPNLKIKQLLLDQSLIAGIGNIYADESLFAAGIRPNRRAGILKDIEITKLHQAIIKNLKAAIKLGGTSVNTFVSSSGQRGKFVEKLQVYGRGGKICFNCNSILQKIKLAGRGTVYCPKCQK</sequence>
<dbReference type="AlphaFoldDB" id="A0A2M6WD75"/>
<proteinExistence type="inferred from homology"/>
<keyword evidence="8" id="KW-0378">Hydrolase</keyword>
<evidence type="ECO:0000259" key="18">
    <source>
        <dbReference type="PROSITE" id="PS51068"/>
    </source>
</evidence>
<evidence type="ECO:0000256" key="11">
    <source>
        <dbReference type="ARBA" id="ARBA00023204"/>
    </source>
</evidence>
<dbReference type="SMART" id="SM00898">
    <property type="entry name" value="Fapy_DNA_glyco"/>
    <property type="match status" value="1"/>
</dbReference>
<dbReference type="InterPro" id="IPR035937">
    <property type="entry name" value="FPG_N"/>
</dbReference>
<dbReference type="InterPro" id="IPR020629">
    <property type="entry name" value="FPG_Glyclase"/>
</dbReference>
<dbReference type="SMART" id="SM01232">
    <property type="entry name" value="H2TH"/>
    <property type="match status" value="1"/>
</dbReference>
<reference evidence="20" key="1">
    <citation type="submission" date="2017-09" db="EMBL/GenBank/DDBJ databases">
        <title>Depth-based differentiation of microbial function through sediment-hosted aquifers and enrichment of novel symbionts in the deep terrestrial subsurface.</title>
        <authorList>
            <person name="Probst A.J."/>
            <person name="Ladd B."/>
            <person name="Jarett J.K."/>
            <person name="Geller-Mcgrath D.E."/>
            <person name="Sieber C.M.K."/>
            <person name="Emerson J.B."/>
            <person name="Anantharaman K."/>
            <person name="Thomas B.C."/>
            <person name="Malmstrom R."/>
            <person name="Stieglmeier M."/>
            <person name="Klingl A."/>
            <person name="Woyke T."/>
            <person name="Ryan C.M."/>
            <person name="Banfield J.F."/>
        </authorList>
    </citation>
    <scope>NUCLEOTIDE SEQUENCE [LARGE SCALE GENOMIC DNA]</scope>
</reference>
<dbReference type="SUPFAM" id="SSF46946">
    <property type="entry name" value="S13-like H2TH domain"/>
    <property type="match status" value="1"/>
</dbReference>
<dbReference type="PANTHER" id="PTHR22993">
    <property type="entry name" value="FORMAMIDOPYRIMIDINE-DNA GLYCOSYLASE"/>
    <property type="match status" value="1"/>
</dbReference>
<dbReference type="CDD" id="cd08966">
    <property type="entry name" value="EcFpg-like_N"/>
    <property type="match status" value="1"/>
</dbReference>
<evidence type="ECO:0000256" key="14">
    <source>
        <dbReference type="ARBA" id="ARBA00023295"/>
    </source>
</evidence>
<dbReference type="InterPro" id="IPR015887">
    <property type="entry name" value="DNA_glyclase_Znf_dom_DNA_BS"/>
</dbReference>
<comment type="catalytic activity">
    <reaction evidence="1">
        <text>Hydrolysis of DNA containing ring-opened 7-methylguanine residues, releasing 2,6-diamino-4-hydroxy-5-(N-methyl)formamidopyrimidine.</text>
        <dbReference type="EC" id="3.2.2.23"/>
    </reaction>
</comment>
<evidence type="ECO:0000256" key="3">
    <source>
        <dbReference type="ARBA" id="ARBA00009409"/>
    </source>
</evidence>
<evidence type="ECO:0000256" key="8">
    <source>
        <dbReference type="ARBA" id="ARBA00022801"/>
    </source>
</evidence>
<dbReference type="GO" id="GO:0008270">
    <property type="term" value="F:zinc ion binding"/>
    <property type="evidence" value="ECO:0007669"/>
    <property type="project" value="UniProtKB-KW"/>
</dbReference>
<comment type="caution">
    <text evidence="19">The sequence shown here is derived from an EMBL/GenBank/DDBJ whole genome shotgun (WGS) entry which is preliminary data.</text>
</comment>
<dbReference type="SUPFAM" id="SSF81624">
    <property type="entry name" value="N-terminal domain of MutM-like DNA repair proteins"/>
    <property type="match status" value="1"/>
</dbReference>
<evidence type="ECO:0000256" key="4">
    <source>
        <dbReference type="ARBA" id="ARBA00011245"/>
    </source>
</evidence>
<dbReference type="Gene3D" id="3.20.190.10">
    <property type="entry name" value="MutM-like, N-terminal"/>
    <property type="match status" value="1"/>
</dbReference>
<keyword evidence="5" id="KW-0479">Metal-binding</keyword>
<dbReference type="EMBL" id="PFBO01000014">
    <property type="protein sequence ID" value="PIT90749.1"/>
    <property type="molecule type" value="Genomic_DNA"/>
</dbReference>
<dbReference type="PROSITE" id="PS01242">
    <property type="entry name" value="ZF_FPG_1"/>
    <property type="match status" value="1"/>
</dbReference>
<gene>
    <name evidence="19" type="ORF">COU22_00445</name>
</gene>
<dbReference type="Pfam" id="PF06831">
    <property type="entry name" value="H2TH"/>
    <property type="match status" value="1"/>
</dbReference>
<name>A0A2M6WD75_9BACT</name>
<evidence type="ECO:0000256" key="2">
    <source>
        <dbReference type="ARBA" id="ARBA00001947"/>
    </source>
</evidence>